<keyword evidence="8" id="KW-1185">Reference proteome</keyword>
<dbReference type="InterPro" id="IPR006311">
    <property type="entry name" value="TAT_signal"/>
</dbReference>
<dbReference type="PANTHER" id="PTHR43400">
    <property type="entry name" value="FUMARATE REDUCTASE"/>
    <property type="match status" value="1"/>
</dbReference>
<comment type="caution">
    <text evidence="7">The sequence shown here is derived from an EMBL/GenBank/DDBJ whole genome shotgun (WGS) entry which is preliminary data.</text>
</comment>
<proteinExistence type="predicted"/>
<reference evidence="7 8" key="1">
    <citation type="submission" date="2024-01" db="EMBL/GenBank/DDBJ databases">
        <title>novel species in genus Adlercreutzia.</title>
        <authorList>
            <person name="Liu X."/>
        </authorList>
    </citation>
    <scope>NUCLEOTIDE SEQUENCE [LARGE SCALE GENOMIC DNA]</scope>
    <source>
        <strain evidence="7 8">R22</strain>
    </source>
</reference>
<sequence>MEKKISRRSFLAGGMAAGMLGAASLAGCAPKMKGEADLAATGESSSRETTVIPSSENFEPDYWPEEGTVAFVKDPITDIAEVKEYDVVVCGCGFAGSCVAASLAENGKQVAILEKRATYGANGYSVAAIGDRVHNAMGVEIDKDRFVSDMMSTAGGYRANEGLIRNFVNRSGEAMDWLLDMVGDKISEPTLGTRQMEIGGITWWASDVSFVNDQMAGVIPHVLDYAQSFGSTDLFYETPACQLIQEETGEITGVIAKTTEGQYVQFNAKDGVVLATGGYEHNVERLRKCLRPRDLMCAAWLNMNSENTGDGHEMGLAVGGFEDEYPHCSCTDPSGTPNHTFFGAAMNSFLRVNAQGERFMNEGIPFDYRANSIGNQIGAHCWTLVDGDVLEHLPRINPTAPYTPEEQLETLEADCFKADTLEELAEMIEVDYETLQKSIDRYNALFDAGQDEDFGTPVVSMAPVRTPPFYAVNESIVHLATVCGLQVTKNSEVLSLQNRRPIPGLYAIGNVSGSMFSTTYPHHISAVSLGRCLTMGYVVGRIISGVEQPL</sequence>
<dbReference type="RefSeq" id="WP_326454417.1">
    <property type="nucleotide sequence ID" value="NZ_JAYMFH010000003.1"/>
</dbReference>
<feature type="domain" description="FAD-dependent oxidoreductase 2 FAD-binding" evidence="6">
    <location>
        <begin position="86"/>
        <end position="522"/>
    </location>
</feature>
<accession>A0ABU6IWU9</accession>
<protein>
    <submittedName>
        <fullName evidence="7">FAD-binding protein</fullName>
    </submittedName>
</protein>
<dbReference type="PROSITE" id="PS51318">
    <property type="entry name" value="TAT"/>
    <property type="match status" value="1"/>
</dbReference>
<dbReference type="EMBL" id="JAYMFH010000003">
    <property type="protein sequence ID" value="MEC4294315.1"/>
    <property type="molecule type" value="Genomic_DNA"/>
</dbReference>
<dbReference type="Pfam" id="PF00890">
    <property type="entry name" value="FAD_binding_2"/>
    <property type="match status" value="1"/>
</dbReference>
<dbReference type="Gene3D" id="3.90.700.10">
    <property type="entry name" value="Succinate dehydrogenase/fumarate reductase flavoprotein, catalytic domain"/>
    <property type="match status" value="1"/>
</dbReference>
<feature type="compositionally biased region" description="Polar residues" evidence="5">
    <location>
        <begin position="42"/>
        <end position="57"/>
    </location>
</feature>
<evidence type="ECO:0000256" key="3">
    <source>
        <dbReference type="ARBA" id="ARBA00022827"/>
    </source>
</evidence>
<keyword evidence="2" id="KW-0285">Flavoprotein</keyword>
<dbReference type="PANTHER" id="PTHR43400:SF10">
    <property type="entry name" value="3-OXOSTEROID 1-DEHYDROGENASE"/>
    <property type="match status" value="1"/>
</dbReference>
<keyword evidence="4" id="KW-0560">Oxidoreductase</keyword>
<dbReference type="InterPro" id="IPR036188">
    <property type="entry name" value="FAD/NAD-bd_sf"/>
</dbReference>
<evidence type="ECO:0000256" key="2">
    <source>
        <dbReference type="ARBA" id="ARBA00022630"/>
    </source>
</evidence>
<dbReference type="InterPro" id="IPR050315">
    <property type="entry name" value="FAD-oxidoreductase_2"/>
</dbReference>
<comment type="cofactor">
    <cofactor evidence="1">
        <name>FAD</name>
        <dbReference type="ChEBI" id="CHEBI:57692"/>
    </cofactor>
</comment>
<dbReference type="InterPro" id="IPR003953">
    <property type="entry name" value="FAD-dep_OxRdtase_2_FAD-bd"/>
</dbReference>
<name>A0ABU6IWU9_9ACTN</name>
<evidence type="ECO:0000313" key="7">
    <source>
        <dbReference type="EMBL" id="MEC4294315.1"/>
    </source>
</evidence>
<gene>
    <name evidence="7" type="ORF">VJ920_03205</name>
</gene>
<keyword evidence="3" id="KW-0274">FAD</keyword>
<evidence type="ECO:0000256" key="5">
    <source>
        <dbReference type="SAM" id="MobiDB-lite"/>
    </source>
</evidence>
<dbReference type="InterPro" id="IPR027477">
    <property type="entry name" value="Succ_DH/fumarate_Rdtase_cat_sf"/>
</dbReference>
<evidence type="ECO:0000313" key="8">
    <source>
        <dbReference type="Proteomes" id="UP001343724"/>
    </source>
</evidence>
<organism evidence="7 8">
    <name type="scientific">Adlercreutzia shanghongiae</name>
    <dbReference type="NCBI Taxonomy" id="3111773"/>
    <lineage>
        <taxon>Bacteria</taxon>
        <taxon>Bacillati</taxon>
        <taxon>Actinomycetota</taxon>
        <taxon>Coriobacteriia</taxon>
        <taxon>Eggerthellales</taxon>
        <taxon>Eggerthellaceae</taxon>
        <taxon>Adlercreutzia</taxon>
    </lineage>
</organism>
<evidence type="ECO:0000256" key="1">
    <source>
        <dbReference type="ARBA" id="ARBA00001974"/>
    </source>
</evidence>
<dbReference type="SUPFAM" id="SSF56425">
    <property type="entry name" value="Succinate dehydrogenase/fumarate reductase flavoprotein, catalytic domain"/>
    <property type="match status" value="1"/>
</dbReference>
<evidence type="ECO:0000259" key="6">
    <source>
        <dbReference type="Pfam" id="PF00890"/>
    </source>
</evidence>
<dbReference type="SUPFAM" id="SSF51905">
    <property type="entry name" value="FAD/NAD(P)-binding domain"/>
    <property type="match status" value="1"/>
</dbReference>
<evidence type="ECO:0000256" key="4">
    <source>
        <dbReference type="ARBA" id="ARBA00023002"/>
    </source>
</evidence>
<feature type="region of interest" description="Disordered" evidence="5">
    <location>
        <begin position="37"/>
        <end position="59"/>
    </location>
</feature>
<dbReference type="Gene3D" id="3.50.50.60">
    <property type="entry name" value="FAD/NAD(P)-binding domain"/>
    <property type="match status" value="1"/>
</dbReference>
<dbReference type="Proteomes" id="UP001343724">
    <property type="component" value="Unassembled WGS sequence"/>
</dbReference>
<dbReference type="PROSITE" id="PS51257">
    <property type="entry name" value="PROKAR_LIPOPROTEIN"/>
    <property type="match status" value="1"/>
</dbReference>